<name>A0A1G6GRE2_9MICO</name>
<accession>A0A1G6GRE2</accession>
<proteinExistence type="predicted"/>
<feature type="domain" description="DUF1540" evidence="1">
    <location>
        <begin position="63"/>
        <end position="98"/>
    </location>
</feature>
<feature type="domain" description="DUF1540" evidence="1">
    <location>
        <begin position="13"/>
        <end position="44"/>
    </location>
</feature>
<evidence type="ECO:0000259" key="1">
    <source>
        <dbReference type="Pfam" id="PF07561"/>
    </source>
</evidence>
<dbReference type="InterPro" id="IPR011437">
    <property type="entry name" value="DUF1540"/>
</dbReference>
<dbReference type="Pfam" id="PF07561">
    <property type="entry name" value="DUF1540"/>
    <property type="match status" value="2"/>
</dbReference>
<dbReference type="AlphaFoldDB" id="A0A1G6GRE2"/>
<dbReference type="EMBL" id="FMYH01000001">
    <property type="protein sequence ID" value="SDB83756.1"/>
    <property type="molecule type" value="Genomic_DNA"/>
</dbReference>
<protein>
    <recommendedName>
        <fullName evidence="1">DUF1540 domain-containing protein</fullName>
    </recommendedName>
</protein>
<sequence>MSALLDLPRVSECSVATCGYNHDGCHAGAVTVAGHTGSAECVTFIPLSHKGGLDKVIAQVGACQRSECVHNAALECAASSVRIGAGASVDELADCLTYRAR</sequence>
<dbReference type="RefSeq" id="WP_093180322.1">
    <property type="nucleotide sequence ID" value="NZ_FMYH01000001.1"/>
</dbReference>
<dbReference type="Proteomes" id="UP000199039">
    <property type="component" value="Unassembled WGS sequence"/>
</dbReference>
<evidence type="ECO:0000313" key="3">
    <source>
        <dbReference type="Proteomes" id="UP000199039"/>
    </source>
</evidence>
<reference evidence="2 3" key="1">
    <citation type="submission" date="2016-09" db="EMBL/GenBank/DDBJ databases">
        <authorList>
            <person name="Capua I."/>
            <person name="De Benedictis P."/>
            <person name="Joannis T."/>
            <person name="Lombin L.H."/>
            <person name="Cattoli G."/>
        </authorList>
    </citation>
    <scope>NUCLEOTIDE SEQUENCE [LARGE SCALE GENOMIC DNA]</scope>
    <source>
        <strain evidence="2 3">ISLP-3</strain>
    </source>
</reference>
<keyword evidence="3" id="KW-1185">Reference proteome</keyword>
<evidence type="ECO:0000313" key="2">
    <source>
        <dbReference type="EMBL" id="SDB83756.1"/>
    </source>
</evidence>
<dbReference type="OrthoDB" id="3213529at2"/>
<dbReference type="STRING" id="1814289.SAMN05216410_0336"/>
<organism evidence="2 3">
    <name type="scientific">Sanguibacter gelidistatuariae</name>
    <dbReference type="NCBI Taxonomy" id="1814289"/>
    <lineage>
        <taxon>Bacteria</taxon>
        <taxon>Bacillati</taxon>
        <taxon>Actinomycetota</taxon>
        <taxon>Actinomycetes</taxon>
        <taxon>Micrococcales</taxon>
        <taxon>Sanguibacteraceae</taxon>
        <taxon>Sanguibacter</taxon>
    </lineage>
</organism>
<gene>
    <name evidence="2" type="ORF">SAMN05216410_0336</name>
</gene>